<sequence length="267" mass="28497">MSFLSADPYGTGTPVTGRFLHHLNPLAKVAAVVPAWVALLFTRDVLTPLVLLLLGMLLLLVGARLRPTLLVALLVGVPVVVLVMAVSFGFWTDASRVADRTVLFSIGAFGYTAGALAVGFATSLRLTALVVLALVGGLTTTGPDLARALVAQLRIPYRIGYTAVAAYRFVPRFGAELTLIRQAQRVRGVAPGRGPIAAFRRAFAAVVPLLASSIRHADRMALAMESRAFGAHATRTERTPSRWRVRDTVFTLAGWAATAAVYVLVPR</sequence>
<keyword evidence="7" id="KW-1185">Reference proteome</keyword>
<reference evidence="6 7" key="1">
    <citation type="submission" date="2020-08" db="EMBL/GenBank/DDBJ databases">
        <title>Sequencing the genomes of 1000 actinobacteria strains.</title>
        <authorList>
            <person name="Klenk H.-P."/>
        </authorList>
    </citation>
    <scope>NUCLEOTIDE SEQUENCE [LARGE SCALE GENOMIC DNA]</scope>
    <source>
        <strain evidence="6 7">DSM 20146</strain>
    </source>
</reference>
<feature type="transmembrane region" description="Helical" evidence="5">
    <location>
        <begin position="69"/>
        <end position="90"/>
    </location>
</feature>
<dbReference type="AlphaFoldDB" id="A0A7W4UYH1"/>
<evidence type="ECO:0000313" key="6">
    <source>
        <dbReference type="EMBL" id="MBB2968593.1"/>
    </source>
</evidence>
<evidence type="ECO:0000256" key="4">
    <source>
        <dbReference type="ARBA" id="ARBA00023136"/>
    </source>
</evidence>
<dbReference type="PANTHER" id="PTHR33514">
    <property type="entry name" value="PROTEIN ABCI12, CHLOROPLASTIC"/>
    <property type="match status" value="1"/>
</dbReference>
<evidence type="ECO:0000256" key="1">
    <source>
        <dbReference type="ARBA" id="ARBA00004141"/>
    </source>
</evidence>
<dbReference type="PANTHER" id="PTHR33514:SF13">
    <property type="entry name" value="PROTEIN ABCI12, CHLOROPLASTIC"/>
    <property type="match status" value="1"/>
</dbReference>
<dbReference type="CDD" id="cd16914">
    <property type="entry name" value="EcfT"/>
    <property type="match status" value="1"/>
</dbReference>
<evidence type="ECO:0000256" key="3">
    <source>
        <dbReference type="ARBA" id="ARBA00022989"/>
    </source>
</evidence>
<accession>A0A7W4UYH1</accession>
<keyword evidence="4 5" id="KW-0472">Membrane</keyword>
<organism evidence="6 7">
    <name type="scientific">Leifsonia aquatica</name>
    <name type="common">Corynebacterium aquaticum</name>
    <dbReference type="NCBI Taxonomy" id="144185"/>
    <lineage>
        <taxon>Bacteria</taxon>
        <taxon>Bacillati</taxon>
        <taxon>Actinomycetota</taxon>
        <taxon>Actinomycetes</taxon>
        <taxon>Micrococcales</taxon>
        <taxon>Microbacteriaceae</taxon>
        <taxon>Leifsonia</taxon>
    </lineage>
</organism>
<protein>
    <submittedName>
        <fullName evidence="6">Energy-coupling factor transporter transmembrane protein EcfT</fullName>
    </submittedName>
</protein>
<comment type="caution">
    <text evidence="6">The sequence shown here is derived from an EMBL/GenBank/DDBJ whole genome shotgun (WGS) entry which is preliminary data.</text>
</comment>
<gene>
    <name evidence="6" type="ORF">FHX33_003369</name>
</gene>
<feature type="transmembrane region" description="Helical" evidence="5">
    <location>
        <begin position="248"/>
        <end position="265"/>
    </location>
</feature>
<evidence type="ECO:0000256" key="5">
    <source>
        <dbReference type="SAM" id="Phobius"/>
    </source>
</evidence>
<keyword evidence="2 5" id="KW-0812">Transmembrane</keyword>
<keyword evidence="3 5" id="KW-1133">Transmembrane helix</keyword>
<dbReference type="Pfam" id="PF02361">
    <property type="entry name" value="CbiQ"/>
    <property type="match status" value="1"/>
</dbReference>
<feature type="transmembrane region" description="Helical" evidence="5">
    <location>
        <begin position="102"/>
        <end position="122"/>
    </location>
</feature>
<dbReference type="Proteomes" id="UP000538196">
    <property type="component" value="Unassembled WGS sequence"/>
</dbReference>
<dbReference type="EMBL" id="JACHVP010000004">
    <property type="protein sequence ID" value="MBB2968593.1"/>
    <property type="molecule type" value="Genomic_DNA"/>
</dbReference>
<dbReference type="InterPro" id="IPR003339">
    <property type="entry name" value="ABC/ECF_trnsptr_transmembrane"/>
</dbReference>
<proteinExistence type="predicted"/>
<dbReference type="GO" id="GO:0005886">
    <property type="term" value="C:plasma membrane"/>
    <property type="evidence" value="ECO:0007669"/>
    <property type="project" value="UniProtKB-ARBA"/>
</dbReference>
<name>A0A7W4UYH1_LEIAQ</name>
<evidence type="ECO:0000313" key="7">
    <source>
        <dbReference type="Proteomes" id="UP000538196"/>
    </source>
</evidence>
<feature type="transmembrane region" description="Helical" evidence="5">
    <location>
        <begin position="46"/>
        <end position="63"/>
    </location>
</feature>
<evidence type="ECO:0000256" key="2">
    <source>
        <dbReference type="ARBA" id="ARBA00022692"/>
    </source>
</evidence>
<comment type="subcellular location">
    <subcellularLocation>
        <location evidence="1">Membrane</location>
        <topology evidence="1">Multi-pass membrane protein</topology>
    </subcellularLocation>
</comment>
<dbReference type="RefSeq" id="WP_183428749.1">
    <property type="nucleotide sequence ID" value="NZ_JACHVP010000004.1"/>
</dbReference>